<organism evidence="2 3">
    <name type="scientific">Segatella cerevisiae</name>
    <dbReference type="NCBI Taxonomy" id="2053716"/>
    <lineage>
        <taxon>Bacteria</taxon>
        <taxon>Pseudomonadati</taxon>
        <taxon>Bacteroidota</taxon>
        <taxon>Bacteroidia</taxon>
        <taxon>Bacteroidales</taxon>
        <taxon>Prevotellaceae</taxon>
        <taxon>Segatella</taxon>
    </lineage>
</organism>
<evidence type="ECO:0000259" key="1">
    <source>
        <dbReference type="Pfam" id="PF02589"/>
    </source>
</evidence>
<dbReference type="InterPro" id="IPR003741">
    <property type="entry name" value="LUD_dom"/>
</dbReference>
<reference evidence="2 3" key="1">
    <citation type="submission" date="2022-06" db="EMBL/GenBank/DDBJ databases">
        <title>A taxonomic note on the genus Prevotella: Description of four novel genera and emended description of the genera Hallella and Xylanibacter.</title>
        <authorList>
            <person name="Hitch T.C.A."/>
        </authorList>
    </citation>
    <scope>NUCLEOTIDE SEQUENCE [LARGE SCALE GENOMIC DNA]</scope>
    <source>
        <strain evidence="2 3">DSM 100619</strain>
    </source>
</reference>
<dbReference type="RefSeq" id="WP_252759968.1">
    <property type="nucleotide sequence ID" value="NZ_JAMXLY010000004.1"/>
</dbReference>
<accession>A0ABT1BV78</accession>
<feature type="domain" description="LUD" evidence="1">
    <location>
        <begin position="14"/>
        <end position="206"/>
    </location>
</feature>
<sequence length="212" mass="23721">MDEAMTIRNERLANKLINALKRRHYEAYYCENQSALLQQAGKLIPEGSSITWGGSLTIRSTGLTEMLKRGNYLVYDRDAVTDPQEKLKIYRKAFECDYYLSSVNAMTEDGIIVNIDGNGNRVAALCWGPTHVLLVVGLNKICSDLDSAVKRARHTAAPINMSRFNYKTPCQMDGICHDCLSKDSICNYMAIQRLSHPAGRHIVLLVGESLGY</sequence>
<evidence type="ECO:0000313" key="2">
    <source>
        <dbReference type="EMBL" id="MCO6024605.1"/>
    </source>
</evidence>
<proteinExistence type="predicted"/>
<dbReference type="PANTHER" id="PTHR36179">
    <property type="entry name" value="LUD_DOM DOMAIN-CONTAINING PROTEIN"/>
    <property type="match status" value="1"/>
</dbReference>
<dbReference type="PIRSF" id="PIRSF020269">
    <property type="entry name" value="DUF1121"/>
    <property type="match status" value="1"/>
</dbReference>
<dbReference type="Proteomes" id="UP001204015">
    <property type="component" value="Unassembled WGS sequence"/>
</dbReference>
<dbReference type="EMBL" id="JAMXLY010000004">
    <property type="protein sequence ID" value="MCO6024605.1"/>
    <property type="molecule type" value="Genomic_DNA"/>
</dbReference>
<protein>
    <submittedName>
        <fullName evidence="2">Lactate utilization protein</fullName>
    </submittedName>
</protein>
<dbReference type="Pfam" id="PF02589">
    <property type="entry name" value="LUD_dom"/>
    <property type="match status" value="1"/>
</dbReference>
<dbReference type="PANTHER" id="PTHR36179:SF2">
    <property type="entry name" value="LUD DOMAIN-CONTAINING PROTEIN"/>
    <property type="match status" value="1"/>
</dbReference>
<evidence type="ECO:0000313" key="3">
    <source>
        <dbReference type="Proteomes" id="UP001204015"/>
    </source>
</evidence>
<gene>
    <name evidence="2" type="ORF">NG821_01905</name>
</gene>
<comment type="caution">
    <text evidence="2">The sequence shown here is derived from an EMBL/GenBank/DDBJ whole genome shotgun (WGS) entry which is preliminary data.</text>
</comment>
<name>A0ABT1BV78_9BACT</name>
<keyword evidence="3" id="KW-1185">Reference proteome</keyword>
<dbReference type="InterPro" id="IPR009501">
    <property type="entry name" value="UCP020269"/>
</dbReference>